<reference evidence="1 2" key="1">
    <citation type="journal article" date="2014" name="Genome Biol. Evol.">
        <title>The genome of the myxosporean Thelohanellus kitauei shows adaptations to nutrient acquisition within its fish host.</title>
        <authorList>
            <person name="Yang Y."/>
            <person name="Xiong J."/>
            <person name="Zhou Z."/>
            <person name="Huo F."/>
            <person name="Miao W."/>
            <person name="Ran C."/>
            <person name="Liu Y."/>
            <person name="Zhang J."/>
            <person name="Feng J."/>
            <person name="Wang M."/>
            <person name="Wang M."/>
            <person name="Wang L."/>
            <person name="Yao B."/>
        </authorList>
    </citation>
    <scope>NUCLEOTIDE SEQUENCE [LARGE SCALE GENOMIC DNA]</scope>
    <source>
        <strain evidence="1">Wuqing</strain>
    </source>
</reference>
<keyword evidence="2" id="KW-1185">Reference proteome</keyword>
<comment type="caution">
    <text evidence="1">The sequence shown here is derived from an EMBL/GenBank/DDBJ whole genome shotgun (WGS) entry which is preliminary data.</text>
</comment>
<dbReference type="Proteomes" id="UP000031668">
    <property type="component" value="Unassembled WGS sequence"/>
</dbReference>
<proteinExistence type="predicted"/>
<dbReference type="PANTHER" id="PTHR47163:SF3">
    <property type="entry name" value="PROTEIN CBG18017"/>
    <property type="match status" value="1"/>
</dbReference>
<dbReference type="AlphaFoldDB" id="A0A0C2J4Z0"/>
<dbReference type="InterPro" id="IPR053164">
    <property type="entry name" value="IS1016-like_transposase"/>
</dbReference>
<name>A0A0C2J4Z0_THEKT</name>
<evidence type="ECO:0000313" key="2">
    <source>
        <dbReference type="Proteomes" id="UP000031668"/>
    </source>
</evidence>
<gene>
    <name evidence="1" type="ORF">RF11_12372</name>
</gene>
<sequence length="208" mass="23834">MPDKAYTKGFGLQEKYPLIGKEDRQLCVSKIWSLKSSNRRMTEARCVEFLFDMGPIQFHVCRDCGNIRSENLCPNCITDTCLWRLITLPEKIGGISRIVEIDETKLFKRKNHEGQIVSLFGRLVDGIETGSIDKMFMCVGPGTTIMTDCWDGYNGLDHLGYIHQTVNHRNNFVSPDDRNVYTPNIEVTWRYLEEITSTTSGDDDLRVL</sequence>
<organism evidence="1 2">
    <name type="scientific">Thelohanellus kitauei</name>
    <name type="common">Myxosporean</name>
    <dbReference type="NCBI Taxonomy" id="669202"/>
    <lineage>
        <taxon>Eukaryota</taxon>
        <taxon>Metazoa</taxon>
        <taxon>Cnidaria</taxon>
        <taxon>Myxozoa</taxon>
        <taxon>Myxosporea</taxon>
        <taxon>Bivalvulida</taxon>
        <taxon>Platysporina</taxon>
        <taxon>Myxobolidae</taxon>
        <taxon>Thelohanellus</taxon>
    </lineage>
</organism>
<dbReference type="EMBL" id="JWZT01001076">
    <property type="protein sequence ID" value="KII72904.1"/>
    <property type="molecule type" value="Genomic_DNA"/>
</dbReference>
<protein>
    <recommendedName>
        <fullName evidence="3">ISXO2-like transposase domain-containing protein</fullName>
    </recommendedName>
</protein>
<evidence type="ECO:0000313" key="1">
    <source>
        <dbReference type="EMBL" id="KII72904.1"/>
    </source>
</evidence>
<accession>A0A0C2J4Z0</accession>
<evidence type="ECO:0008006" key="3">
    <source>
        <dbReference type="Google" id="ProtNLM"/>
    </source>
</evidence>
<dbReference type="OrthoDB" id="6508542at2759"/>
<dbReference type="PANTHER" id="PTHR47163">
    <property type="entry name" value="DDE_TNP_IS1595 DOMAIN-CONTAINING PROTEIN"/>
    <property type="match status" value="1"/>
</dbReference>